<dbReference type="PANTHER" id="PTHR33407">
    <property type="entry name" value="PECTATE LYASE F-RELATED"/>
    <property type="match status" value="1"/>
</dbReference>
<dbReference type="GO" id="GO:0030570">
    <property type="term" value="F:pectate lyase activity"/>
    <property type="evidence" value="ECO:0007669"/>
    <property type="project" value="UniProtKB-EC"/>
</dbReference>
<evidence type="ECO:0000256" key="2">
    <source>
        <dbReference type="ARBA" id="ARBA00001913"/>
    </source>
</evidence>
<feature type="region of interest" description="Disordered" evidence="10">
    <location>
        <begin position="116"/>
        <end position="136"/>
    </location>
</feature>
<feature type="compositionally biased region" description="Gly residues" evidence="10">
    <location>
        <begin position="190"/>
        <end position="232"/>
    </location>
</feature>
<feature type="region of interest" description="Disordered" evidence="10">
    <location>
        <begin position="1"/>
        <end position="37"/>
    </location>
</feature>
<dbReference type="Pfam" id="PF03211">
    <property type="entry name" value="Pectate_lyase"/>
    <property type="match status" value="1"/>
</dbReference>
<dbReference type="GO" id="GO:0005576">
    <property type="term" value="C:extracellular region"/>
    <property type="evidence" value="ECO:0007669"/>
    <property type="project" value="UniProtKB-SubCell"/>
</dbReference>
<feature type="region of interest" description="Disordered" evidence="10">
    <location>
        <begin position="161"/>
        <end position="283"/>
    </location>
</feature>
<evidence type="ECO:0000256" key="6">
    <source>
        <dbReference type="ARBA" id="ARBA00022525"/>
    </source>
</evidence>
<feature type="compositionally biased region" description="Polar residues" evidence="10">
    <location>
        <begin position="257"/>
        <end position="282"/>
    </location>
</feature>
<dbReference type="InterPro" id="IPR004898">
    <property type="entry name" value="Pectate_lyase_PlyH/PlyE-like"/>
</dbReference>
<dbReference type="EMBL" id="RBQB01000155">
    <property type="protein sequence ID" value="RMO90000.1"/>
    <property type="molecule type" value="Genomic_DNA"/>
</dbReference>
<evidence type="ECO:0000313" key="12">
    <source>
        <dbReference type="Proteomes" id="UP000279372"/>
    </source>
</evidence>
<dbReference type="InterPro" id="IPR011050">
    <property type="entry name" value="Pectin_lyase_fold/virulence"/>
</dbReference>
<feature type="compositionally biased region" description="Polar residues" evidence="10">
    <location>
        <begin position="120"/>
        <end position="136"/>
    </location>
</feature>
<keyword evidence="7" id="KW-0732">Signal</keyword>
<comment type="cofactor">
    <cofactor evidence="2">
        <name>Ca(2+)</name>
        <dbReference type="ChEBI" id="CHEBI:29108"/>
    </cofactor>
</comment>
<dbReference type="SUPFAM" id="SSF51126">
    <property type="entry name" value="Pectin lyase-like"/>
    <property type="match status" value="1"/>
</dbReference>
<comment type="catalytic activity">
    <reaction evidence="1">
        <text>Eliminative cleavage of (1-&gt;4)-alpha-D-galacturonan to give oligosaccharides with 4-deoxy-alpha-D-galact-4-enuronosyl groups at their non-reducing ends.</text>
        <dbReference type="EC" id="4.2.2.2"/>
    </reaction>
</comment>
<evidence type="ECO:0000313" key="11">
    <source>
        <dbReference type="EMBL" id="RMO90000.1"/>
    </source>
</evidence>
<dbReference type="EC" id="4.2.2.2" evidence="5"/>
<evidence type="ECO:0000256" key="9">
    <source>
        <dbReference type="ARBA" id="ARBA00023239"/>
    </source>
</evidence>
<comment type="subcellular location">
    <subcellularLocation>
        <location evidence="3">Secreted</location>
    </subcellularLocation>
</comment>
<proteinExistence type="inferred from homology"/>
<evidence type="ECO:0000256" key="4">
    <source>
        <dbReference type="ARBA" id="ARBA00006463"/>
    </source>
</evidence>
<comment type="caution">
    <text evidence="11">The sequence shown here is derived from an EMBL/GenBank/DDBJ whole genome shotgun (WGS) entry which is preliminary data.</text>
</comment>
<keyword evidence="6" id="KW-0964">Secreted</keyword>
<sequence length="486" mass="50425">MTLQPRRKREPTAARCHSLRATARQSPHRPIEPDKDAAIDAGKSGVRRWFICPSHRGKATMSIGINSTSYQPASTQLDFSALSGKSPQTDTLAGQSNQAVDAEALLFGSDKQQDVRFGTPENTAPNLQNSSQTGDSQSNLVKLFSALIMSLIQMLANTMKNQDTAQDPNEWEDPFQNENGLGGDTSLADDGGGSTPDATGDGGGDTTSAAGGGGGGGGGNTTSATGGNGGGNTTSATDGSGGGTPSLKSGTGGDSDLTPQLANPNKTPGTGGASDTTGSLEQSGKVIVVKDTIKVGPGEVFDGHGATYTADPSMGKGDQDEHQKPMFELAEGATLKNVNLGQNEVDGIHVKAATEAKVTIDNLHAENVGEDLITVKGEGGAKVTNLDIKNSSAENADDKIIQLNANTHLNVDHFEANNFGTMLRTEGGKNFDDMDLKLNDVQTNHGKFALVKSDSEDLKLATGDIAMTDVKHAYDKTKASTQHTEL</sequence>
<dbReference type="Gene3D" id="2.160.20.10">
    <property type="entry name" value="Single-stranded right-handed beta-helix, Pectin lyase-like"/>
    <property type="match status" value="1"/>
</dbReference>
<accession>A0A3M3Z5J6</accession>
<name>A0A3M3Z5J6_9PSED</name>
<gene>
    <name evidence="11" type="ORF">ALQ33_04685</name>
</gene>
<keyword evidence="8" id="KW-0106">Calcium</keyword>
<dbReference type="AlphaFoldDB" id="A0A3M3Z5J6"/>
<evidence type="ECO:0000256" key="7">
    <source>
        <dbReference type="ARBA" id="ARBA00022729"/>
    </source>
</evidence>
<evidence type="ECO:0000256" key="5">
    <source>
        <dbReference type="ARBA" id="ARBA00012272"/>
    </source>
</evidence>
<dbReference type="Proteomes" id="UP000279372">
    <property type="component" value="Unassembled WGS sequence"/>
</dbReference>
<reference evidence="11 12" key="1">
    <citation type="submission" date="2018-08" db="EMBL/GenBank/DDBJ databases">
        <title>Recombination of ecologically and evolutionarily significant loci maintains genetic cohesion in the Pseudomonas syringae species complex.</title>
        <authorList>
            <person name="Dillon M."/>
            <person name="Thakur S."/>
            <person name="Almeida R.N.D."/>
            <person name="Weir B.S."/>
            <person name="Guttman D.S."/>
        </authorList>
    </citation>
    <scope>NUCLEOTIDE SEQUENCE [LARGE SCALE GENOMIC DNA]</scope>
    <source>
        <strain evidence="11 12">ICMP 8902</strain>
    </source>
</reference>
<evidence type="ECO:0000256" key="8">
    <source>
        <dbReference type="ARBA" id="ARBA00022837"/>
    </source>
</evidence>
<dbReference type="InterPro" id="IPR012334">
    <property type="entry name" value="Pectin_lyas_fold"/>
</dbReference>
<evidence type="ECO:0000256" key="3">
    <source>
        <dbReference type="ARBA" id="ARBA00004613"/>
    </source>
</evidence>
<protein>
    <recommendedName>
        <fullName evidence="5">pectate lyase</fullName>
        <ecNumber evidence="5">4.2.2.2</ecNumber>
    </recommendedName>
</protein>
<feature type="region of interest" description="Disordered" evidence="10">
    <location>
        <begin position="302"/>
        <end position="321"/>
    </location>
</feature>
<evidence type="ECO:0000256" key="1">
    <source>
        <dbReference type="ARBA" id="ARBA00000695"/>
    </source>
</evidence>
<evidence type="ECO:0000256" key="10">
    <source>
        <dbReference type="SAM" id="MobiDB-lite"/>
    </source>
</evidence>
<dbReference type="PANTHER" id="PTHR33407:SF9">
    <property type="entry name" value="PECTATE LYASE F-RELATED"/>
    <property type="match status" value="1"/>
</dbReference>
<comment type="similarity">
    <text evidence="4">Belongs to the polysaccharide lyase 3 family.</text>
</comment>
<keyword evidence="9" id="KW-0456">Lyase</keyword>
<organism evidence="11 12">
    <name type="scientific">Pseudomonas syringae pv. philadelphi</name>
    <dbReference type="NCBI Taxonomy" id="251706"/>
    <lineage>
        <taxon>Bacteria</taxon>
        <taxon>Pseudomonadati</taxon>
        <taxon>Pseudomonadota</taxon>
        <taxon>Gammaproteobacteria</taxon>
        <taxon>Pseudomonadales</taxon>
        <taxon>Pseudomonadaceae</taxon>
        <taxon>Pseudomonas</taxon>
    </lineage>
</organism>